<feature type="signal peptide" evidence="2">
    <location>
        <begin position="1"/>
        <end position="17"/>
    </location>
</feature>
<feature type="compositionally biased region" description="Low complexity" evidence="1">
    <location>
        <begin position="303"/>
        <end position="327"/>
    </location>
</feature>
<reference evidence="4 5" key="1">
    <citation type="submission" date="2016-03" db="EMBL/GenBank/DDBJ databases">
        <title>The draft genome sequence of Fonsecaea nubica causative agent of cutaneous subcutaneous infection in human host.</title>
        <authorList>
            <person name="Costa F."/>
            <person name="Sybren D.H."/>
            <person name="Raittz R.T."/>
            <person name="Weiss V.A."/>
            <person name="Leao A.C."/>
            <person name="Gomes R."/>
            <person name="De Souza E.M."/>
            <person name="Pedrosa F.O."/>
            <person name="Steffens M.B."/>
            <person name="Bombassaro A."/>
            <person name="Tadra-Sfeir M.Z."/>
            <person name="Moreno L.F."/>
            <person name="Najafzadeh M.J."/>
            <person name="Felipe M.S."/>
            <person name="Teixeira M."/>
            <person name="Sun J."/>
            <person name="Xi L."/>
            <person name="Castro M.A."/>
            <person name="Vicente V.A."/>
        </authorList>
    </citation>
    <scope>NUCLEOTIDE SEQUENCE [LARGE SCALE GENOMIC DNA]</scope>
    <source>
        <strain evidence="4 5">CBS 269.64</strain>
    </source>
</reference>
<dbReference type="GO" id="GO:0009277">
    <property type="term" value="C:fungal-type cell wall"/>
    <property type="evidence" value="ECO:0007669"/>
    <property type="project" value="TreeGrafter"/>
</dbReference>
<dbReference type="InterPro" id="IPR053183">
    <property type="entry name" value="ASL1"/>
</dbReference>
<accession>A0A178CRY5</accession>
<feature type="domain" description="Asl1-like glycosyl hydrolase catalytic" evidence="3">
    <location>
        <begin position="331"/>
        <end position="559"/>
    </location>
</feature>
<dbReference type="Proteomes" id="UP000185904">
    <property type="component" value="Unassembled WGS sequence"/>
</dbReference>
<dbReference type="SUPFAM" id="SSF51445">
    <property type="entry name" value="(Trans)glycosidases"/>
    <property type="match status" value="1"/>
</dbReference>
<name>A0A178CRY5_9EURO</name>
<dbReference type="PANTHER" id="PTHR34154:SF10">
    <property type="entry name" value="ASL1-LIKE GLYCOSYL HYDROLASE CATALYTIC DOMAIN-CONTAINING PROTEIN"/>
    <property type="match status" value="1"/>
</dbReference>
<dbReference type="InterPro" id="IPR017853">
    <property type="entry name" value="GH"/>
</dbReference>
<organism evidence="4 5">
    <name type="scientific">Fonsecaea nubica</name>
    <dbReference type="NCBI Taxonomy" id="856822"/>
    <lineage>
        <taxon>Eukaryota</taxon>
        <taxon>Fungi</taxon>
        <taxon>Dikarya</taxon>
        <taxon>Ascomycota</taxon>
        <taxon>Pezizomycotina</taxon>
        <taxon>Eurotiomycetes</taxon>
        <taxon>Chaetothyriomycetidae</taxon>
        <taxon>Chaetothyriales</taxon>
        <taxon>Herpotrichiellaceae</taxon>
        <taxon>Fonsecaea</taxon>
    </lineage>
</organism>
<dbReference type="AlphaFoldDB" id="A0A178CRY5"/>
<feature type="region of interest" description="Disordered" evidence="1">
    <location>
        <begin position="162"/>
        <end position="196"/>
    </location>
</feature>
<keyword evidence="5" id="KW-1185">Reference proteome</keyword>
<dbReference type="OrthoDB" id="43654at2759"/>
<proteinExistence type="predicted"/>
<comment type="caution">
    <text evidence="4">The sequence shown here is derived from an EMBL/GenBank/DDBJ whole genome shotgun (WGS) entry which is preliminary data.</text>
</comment>
<dbReference type="GeneID" id="34591476"/>
<keyword evidence="2" id="KW-0732">Signal</keyword>
<evidence type="ECO:0000259" key="3">
    <source>
        <dbReference type="Pfam" id="PF11790"/>
    </source>
</evidence>
<evidence type="ECO:0000313" key="5">
    <source>
        <dbReference type="Proteomes" id="UP000185904"/>
    </source>
</evidence>
<protein>
    <recommendedName>
        <fullName evidence="3">Asl1-like glycosyl hydrolase catalytic domain-containing protein</fullName>
    </recommendedName>
</protein>
<dbReference type="Gene3D" id="3.20.20.80">
    <property type="entry name" value="Glycosidases"/>
    <property type="match status" value="1"/>
</dbReference>
<dbReference type="GO" id="GO:0071966">
    <property type="term" value="P:fungal-type cell wall polysaccharide metabolic process"/>
    <property type="evidence" value="ECO:0007669"/>
    <property type="project" value="TreeGrafter"/>
</dbReference>
<dbReference type="PANTHER" id="PTHR34154">
    <property type="entry name" value="ALKALI-SENSITIVE LINKAGE PROTEIN 1"/>
    <property type="match status" value="1"/>
</dbReference>
<dbReference type="EMBL" id="LVCJ01000061">
    <property type="protein sequence ID" value="OAL31675.1"/>
    <property type="molecule type" value="Genomic_DNA"/>
</dbReference>
<evidence type="ECO:0000313" key="4">
    <source>
        <dbReference type="EMBL" id="OAL31675.1"/>
    </source>
</evidence>
<gene>
    <name evidence="4" type="ORF">AYO20_08068</name>
</gene>
<dbReference type="InterPro" id="IPR024655">
    <property type="entry name" value="Asl1_glyco_hydro_catalytic"/>
</dbReference>
<sequence length="561" mass="55788">MVAKYLSVALFASAVLAYPKRHERFHYGSGTGGGWAMPTGGIYPMNGTVHTKGPDSGASSMETPSSAVATAVRTVTVQPIPLDSSSPDTAPAPAPAPAFSSPAEVAAVASSSGLANTDAAPTVAAATAAAPTDVDMSSCFVLTTTITATSVEYVTVTATAGVGGSEDSGKNFGIPSDSTATLPSEGSAPSGGAGQFFGASSSTSSASVAPEGPGGFYGASQSWTSASSTTSAALGDLSSSSSFSLISVSPTAGQFFPGGGRSSGVPSFGGSSISVPSVGSQGVPSTIIPTTLATVTGGSPASSAASSASSASSSASSPSSPPSTGSSGKRGLSYNDASLTDAFSGKGMSWAYNWAASPGGQILSGAEFVPLLWGQNSISGWSSAVQSAIASGSKHALAFNEPDLGSQSNIDPATAAKLYIDNMNPLSGQVQLGSPAITNGAGTNPLMGIDWLNAFFDACAGQCKVDFVAFHWYDSANNVPYFQSHVQDVIDAAAKHGISKVWLTEFGASGSDSEVASFLDTVLPWLDSQSAVERYAYFMCSNGILVNGNSVSSPIGSTYAG</sequence>
<dbReference type="RefSeq" id="XP_022497605.1">
    <property type="nucleotide sequence ID" value="XM_022646349.1"/>
</dbReference>
<feature type="region of interest" description="Disordered" evidence="1">
    <location>
        <begin position="303"/>
        <end position="331"/>
    </location>
</feature>
<evidence type="ECO:0000256" key="2">
    <source>
        <dbReference type="SAM" id="SignalP"/>
    </source>
</evidence>
<feature type="chain" id="PRO_5008083782" description="Asl1-like glycosyl hydrolase catalytic domain-containing protein" evidence="2">
    <location>
        <begin position="18"/>
        <end position="561"/>
    </location>
</feature>
<dbReference type="Pfam" id="PF11790">
    <property type="entry name" value="Glyco_hydro_cc"/>
    <property type="match status" value="1"/>
</dbReference>
<evidence type="ECO:0000256" key="1">
    <source>
        <dbReference type="SAM" id="MobiDB-lite"/>
    </source>
</evidence>